<dbReference type="PANTHER" id="PTHR35466">
    <property type="entry name" value="SERINE/ARGININE REPETITIVE MATRIX PROTEIN 1"/>
    <property type="match status" value="1"/>
</dbReference>
<feature type="region of interest" description="Disordered" evidence="1">
    <location>
        <begin position="118"/>
        <end position="165"/>
    </location>
</feature>
<dbReference type="PANTHER" id="PTHR35466:SF4">
    <property type="entry name" value="EXPRESSED PROTEIN"/>
    <property type="match status" value="1"/>
</dbReference>
<keyword evidence="3" id="KW-1185">Reference proteome</keyword>
<name>A0AAE1JUC0_9FABA</name>
<feature type="region of interest" description="Disordered" evidence="1">
    <location>
        <begin position="1"/>
        <end position="66"/>
    </location>
</feature>
<sequence>MTVDDSFKKPGAVPFKWEVKPGVPRAQQNHNHQKPVPPSPSRALSFDHRRSSEMNSPKLRPPPAGYYMFSPVEPRAKSFRSSPRIRSERWRFERPLLAQPECVSTGCFLSPLLRRMTSKKKLQKRKAQSDYSTDLEASLSPFHDSRTSCSSSRSTLSSPRPGSVPEWAWAGYGLF</sequence>
<organism evidence="2 3">
    <name type="scientific">Acacia crassicarpa</name>
    <name type="common">northern wattle</name>
    <dbReference type="NCBI Taxonomy" id="499986"/>
    <lineage>
        <taxon>Eukaryota</taxon>
        <taxon>Viridiplantae</taxon>
        <taxon>Streptophyta</taxon>
        <taxon>Embryophyta</taxon>
        <taxon>Tracheophyta</taxon>
        <taxon>Spermatophyta</taxon>
        <taxon>Magnoliopsida</taxon>
        <taxon>eudicotyledons</taxon>
        <taxon>Gunneridae</taxon>
        <taxon>Pentapetalae</taxon>
        <taxon>rosids</taxon>
        <taxon>fabids</taxon>
        <taxon>Fabales</taxon>
        <taxon>Fabaceae</taxon>
        <taxon>Caesalpinioideae</taxon>
        <taxon>mimosoid clade</taxon>
        <taxon>Acacieae</taxon>
        <taxon>Acacia</taxon>
    </lineage>
</organism>
<accession>A0AAE1JUC0</accession>
<dbReference type="EMBL" id="JAWXYG010000003">
    <property type="protein sequence ID" value="KAK4276711.1"/>
    <property type="molecule type" value="Genomic_DNA"/>
</dbReference>
<dbReference type="AlphaFoldDB" id="A0AAE1JUC0"/>
<proteinExistence type="predicted"/>
<dbReference type="Proteomes" id="UP001293593">
    <property type="component" value="Unassembled WGS sequence"/>
</dbReference>
<gene>
    <name evidence="2" type="ORF">QN277_014829</name>
</gene>
<reference evidence="2" key="1">
    <citation type="submission" date="2023-10" db="EMBL/GenBank/DDBJ databases">
        <title>Chromosome-level genome of the transformable northern wattle, Acacia crassicarpa.</title>
        <authorList>
            <person name="Massaro I."/>
            <person name="Sinha N.R."/>
            <person name="Poethig S."/>
            <person name="Leichty A.R."/>
        </authorList>
    </citation>
    <scope>NUCLEOTIDE SEQUENCE</scope>
    <source>
        <strain evidence="2">Acra3RX</strain>
        <tissue evidence="2">Leaf</tissue>
    </source>
</reference>
<evidence type="ECO:0000256" key="1">
    <source>
        <dbReference type="SAM" id="MobiDB-lite"/>
    </source>
</evidence>
<protein>
    <submittedName>
        <fullName evidence="2">Uncharacterized protein</fullName>
    </submittedName>
</protein>
<feature type="compositionally biased region" description="Low complexity" evidence="1">
    <location>
        <begin position="147"/>
        <end position="163"/>
    </location>
</feature>
<evidence type="ECO:0000313" key="2">
    <source>
        <dbReference type="EMBL" id="KAK4276711.1"/>
    </source>
</evidence>
<comment type="caution">
    <text evidence="2">The sequence shown here is derived from an EMBL/GenBank/DDBJ whole genome shotgun (WGS) entry which is preliminary data.</text>
</comment>
<evidence type="ECO:0000313" key="3">
    <source>
        <dbReference type="Proteomes" id="UP001293593"/>
    </source>
</evidence>